<evidence type="ECO:0000313" key="2">
    <source>
        <dbReference type="Proteomes" id="UP001621706"/>
    </source>
</evidence>
<dbReference type="RefSeq" id="WP_088400288.1">
    <property type="nucleotide sequence ID" value="NZ_JAZGZP010000020.1"/>
</dbReference>
<gene>
    <name evidence="1" type="ORF">V3I07_12865</name>
</gene>
<protein>
    <submittedName>
        <fullName evidence="1">Uncharacterized protein</fullName>
    </submittedName>
</protein>
<evidence type="ECO:0000313" key="1">
    <source>
        <dbReference type="EMBL" id="MFK7001784.1"/>
    </source>
</evidence>
<dbReference type="EMBL" id="JAZGZP010000020">
    <property type="protein sequence ID" value="MFK7001784.1"/>
    <property type="molecule type" value="Genomic_DNA"/>
</dbReference>
<accession>A0ABW8PB65</accession>
<dbReference type="Proteomes" id="UP001621706">
    <property type="component" value="Unassembled WGS sequence"/>
</dbReference>
<reference evidence="1 2" key="1">
    <citation type="submission" date="2024-02" db="EMBL/GenBank/DDBJ databases">
        <title>Comparative Genomic Analysis of Flavobacterium Species Causing Columnaris Disease of Freshwater Fish in Thailand: Insights into Virulence and Resistance Mechanisms.</title>
        <authorList>
            <person name="Nguyen D."/>
            <person name="Chokmangmeepisarn P."/>
            <person name="Khianchaikhan K."/>
            <person name="Morishita M."/>
            <person name="Bunnoy A."/>
            <person name="Rodkhum C."/>
        </authorList>
    </citation>
    <scope>NUCLEOTIDE SEQUENCE [LARGE SCALE GENOMIC DNA]</scope>
    <source>
        <strain evidence="1 2">CNRT2201</strain>
    </source>
</reference>
<sequence length="310" mass="36227">MKTIMHIVFFIFLALTCCHNKKNDETRKSKKMNQLKKEYFLNHKFGNLTYQIYINDLLIANSYNGNGIPGPYEINPYLFSSGIQKLRIKISAPSELGKEYLSPKDIENLEKKTFISLLENENFDDIRIIKEINFQSIKEKQSFIEQEWTFEVDITNKVNNLDKSQNLTTIDKEKLRKDVVNKYEELKQLLNEGNGTAFINELNRPLSVVFKSEYMSEEEQLEYKKNLEKYFNSHKGIMNSISNFTIRIMGNGKAIALEYATGKYKGLGILSSKDIQHKTLNKNYIILHKPIDADKFEIFRYNCSYTALLE</sequence>
<keyword evidence="2" id="KW-1185">Reference proteome</keyword>
<proteinExistence type="predicted"/>
<comment type="caution">
    <text evidence="1">The sequence shown here is derived from an EMBL/GenBank/DDBJ whole genome shotgun (WGS) entry which is preliminary data.</text>
</comment>
<organism evidence="1 2">
    <name type="scientific">Flavobacterium oreochromis</name>
    <dbReference type="NCBI Taxonomy" id="2906078"/>
    <lineage>
        <taxon>Bacteria</taxon>
        <taxon>Pseudomonadati</taxon>
        <taxon>Bacteroidota</taxon>
        <taxon>Flavobacteriia</taxon>
        <taxon>Flavobacteriales</taxon>
        <taxon>Flavobacteriaceae</taxon>
        <taxon>Flavobacterium</taxon>
    </lineage>
</organism>
<name>A0ABW8PB65_9FLAO</name>